<name>A0ABP0L8R3_9DINO</name>
<protein>
    <submittedName>
        <fullName evidence="2">Uncharacterized protein</fullName>
    </submittedName>
</protein>
<feature type="compositionally biased region" description="Basic and acidic residues" evidence="1">
    <location>
        <begin position="83"/>
        <end position="110"/>
    </location>
</feature>
<reference evidence="2 3" key="1">
    <citation type="submission" date="2024-02" db="EMBL/GenBank/DDBJ databases">
        <authorList>
            <person name="Chen Y."/>
            <person name="Shah S."/>
            <person name="Dougan E. K."/>
            <person name="Thang M."/>
            <person name="Chan C."/>
        </authorList>
    </citation>
    <scope>NUCLEOTIDE SEQUENCE [LARGE SCALE GENOMIC DNA]</scope>
</reference>
<organism evidence="2 3">
    <name type="scientific">Durusdinium trenchii</name>
    <dbReference type="NCBI Taxonomy" id="1381693"/>
    <lineage>
        <taxon>Eukaryota</taxon>
        <taxon>Sar</taxon>
        <taxon>Alveolata</taxon>
        <taxon>Dinophyceae</taxon>
        <taxon>Suessiales</taxon>
        <taxon>Symbiodiniaceae</taxon>
        <taxon>Durusdinium</taxon>
    </lineage>
</organism>
<evidence type="ECO:0000313" key="2">
    <source>
        <dbReference type="EMBL" id="CAK9035348.1"/>
    </source>
</evidence>
<dbReference type="EMBL" id="CAXAMN010011447">
    <property type="protein sequence ID" value="CAK9035348.1"/>
    <property type="molecule type" value="Genomic_DNA"/>
</dbReference>
<feature type="region of interest" description="Disordered" evidence="1">
    <location>
        <begin position="266"/>
        <end position="298"/>
    </location>
</feature>
<sequence length="643" mass="70820">MDELERKLLDVLADVQALRQTNEKLDMILESRDLAGANAAHERSCVGAPLEAVQEENLEGESLELEESNLRKIPHGTGEPDAYDLRPHFGTDMQHQEEKPRTRTEQKEQQEPTGDEAYTRDGTRDGLCSFPSFEAEASFPGGPEVSVEEAGGVKDEPAKNVLVLAEEQEAEHDAEEDDPELNAMWESFFPAQAFDLPSSHEVPVEAAPAEATPTPPSKVSDQQQDQSDVQVQDRPQGKKGTKDVTSMSRRERIRLLEREEALLEAQEMSQAMESQESHGQPSRCQTSGETEEEVFEDSAQLALHAAHALHEHLQGVELEEATDPNGIATRKERIALLQRGVAGENIVDEADFPPCPSDSQWDARRQHRKARLQRKKPAVDCHDVELTTVLPQDAVECLAGDEKLAAYKSLARHSHRLDTESLVRAVELMLAGPKPQTESDALACAESLLGNLSAQMGSLGFAPLMNCLKLMAYAEVQEQTYLDMLLAQLLVLFRRDGGSFSPSMLTPICGALGHLQEVGISAKRGASGSNCTANRRCLEILTQLLTRHISEFAEEELATLGASFVLNYMDDVLRRSVLRQAATLQAGLGDCPTWVTNSMVHIEEAVRTHSFAFIASLPDESKDYLLKLKTIRQANENPASGLL</sequence>
<comment type="caution">
    <text evidence="2">The sequence shown here is derived from an EMBL/GenBank/DDBJ whole genome shotgun (WGS) entry which is preliminary data.</text>
</comment>
<accession>A0ABP0L8R3</accession>
<gene>
    <name evidence="2" type="ORF">CCMP2556_LOCUS19873</name>
</gene>
<feature type="compositionally biased region" description="Low complexity" evidence="1">
    <location>
        <begin position="219"/>
        <end position="233"/>
    </location>
</feature>
<proteinExistence type="predicted"/>
<keyword evidence="3" id="KW-1185">Reference proteome</keyword>
<feature type="compositionally biased region" description="Polar residues" evidence="1">
    <location>
        <begin position="267"/>
        <end position="288"/>
    </location>
</feature>
<dbReference type="Proteomes" id="UP001642484">
    <property type="component" value="Unassembled WGS sequence"/>
</dbReference>
<evidence type="ECO:0000313" key="3">
    <source>
        <dbReference type="Proteomes" id="UP001642484"/>
    </source>
</evidence>
<evidence type="ECO:0000256" key="1">
    <source>
        <dbReference type="SAM" id="MobiDB-lite"/>
    </source>
</evidence>
<feature type="compositionally biased region" description="Acidic residues" evidence="1">
    <location>
        <begin position="166"/>
        <end position="180"/>
    </location>
</feature>
<feature type="region of interest" description="Disordered" evidence="1">
    <location>
        <begin position="72"/>
        <end position="251"/>
    </location>
</feature>